<sequence>MLRHGVACATSDDDHSSECARTSKEEGDTRRQCVGKAREEQTDRRTASLPIYCCT</sequence>
<dbReference type="EMBL" id="JBFCZG010000001">
    <property type="protein sequence ID" value="KAL3428195.1"/>
    <property type="molecule type" value="Genomic_DNA"/>
</dbReference>
<feature type="region of interest" description="Disordered" evidence="1">
    <location>
        <begin position="1"/>
        <end position="40"/>
    </location>
</feature>
<organism evidence="2 3">
    <name type="scientific">Phlyctema vagabunda</name>
    <dbReference type="NCBI Taxonomy" id="108571"/>
    <lineage>
        <taxon>Eukaryota</taxon>
        <taxon>Fungi</taxon>
        <taxon>Dikarya</taxon>
        <taxon>Ascomycota</taxon>
        <taxon>Pezizomycotina</taxon>
        <taxon>Leotiomycetes</taxon>
        <taxon>Helotiales</taxon>
        <taxon>Dermateaceae</taxon>
        <taxon>Phlyctema</taxon>
    </lineage>
</organism>
<proteinExistence type="predicted"/>
<reference evidence="2 3" key="1">
    <citation type="submission" date="2024-06" db="EMBL/GenBank/DDBJ databases">
        <title>Complete genome of Phlyctema vagabunda strain 19-DSS-EL-015.</title>
        <authorList>
            <person name="Fiorenzani C."/>
        </authorList>
    </citation>
    <scope>NUCLEOTIDE SEQUENCE [LARGE SCALE GENOMIC DNA]</scope>
    <source>
        <strain evidence="2 3">19-DSS-EL-015</strain>
    </source>
</reference>
<name>A0ABR4PYA8_9HELO</name>
<feature type="compositionally biased region" description="Basic and acidic residues" evidence="1">
    <location>
        <begin position="12"/>
        <end position="40"/>
    </location>
</feature>
<keyword evidence="3" id="KW-1185">Reference proteome</keyword>
<protein>
    <submittedName>
        <fullName evidence="2">Uncharacterized protein</fullName>
    </submittedName>
</protein>
<evidence type="ECO:0000313" key="3">
    <source>
        <dbReference type="Proteomes" id="UP001629113"/>
    </source>
</evidence>
<comment type="caution">
    <text evidence="2">The sequence shown here is derived from an EMBL/GenBank/DDBJ whole genome shotgun (WGS) entry which is preliminary data.</text>
</comment>
<evidence type="ECO:0000256" key="1">
    <source>
        <dbReference type="SAM" id="MobiDB-lite"/>
    </source>
</evidence>
<evidence type="ECO:0000313" key="2">
    <source>
        <dbReference type="EMBL" id="KAL3428195.1"/>
    </source>
</evidence>
<dbReference type="Proteomes" id="UP001629113">
    <property type="component" value="Unassembled WGS sequence"/>
</dbReference>
<gene>
    <name evidence="2" type="ORF">PVAG01_01704</name>
</gene>
<accession>A0ABR4PYA8</accession>